<organism evidence="1 2">
    <name type="scientific">Phaeosphaeria nodorum (strain SN15 / ATCC MYA-4574 / FGSC 10173)</name>
    <name type="common">Glume blotch fungus</name>
    <name type="synonym">Parastagonospora nodorum</name>
    <dbReference type="NCBI Taxonomy" id="321614"/>
    <lineage>
        <taxon>Eukaryota</taxon>
        <taxon>Fungi</taxon>
        <taxon>Dikarya</taxon>
        <taxon>Ascomycota</taxon>
        <taxon>Pezizomycotina</taxon>
        <taxon>Dothideomycetes</taxon>
        <taxon>Pleosporomycetidae</taxon>
        <taxon>Pleosporales</taxon>
        <taxon>Pleosporineae</taxon>
        <taxon>Phaeosphaeriaceae</taxon>
        <taxon>Parastagonospora</taxon>
    </lineage>
</organism>
<name>A0A7U2FFF9_PHANO</name>
<reference evidence="2" key="1">
    <citation type="journal article" date="2021" name="BMC Genomics">
        <title>Chromosome-level genome assembly and manually-curated proteome of model necrotroph Parastagonospora nodorum Sn15 reveals a genome-wide trove of candidate effector homologs, and redundancy of virulence-related functions within an accessory chromosome.</title>
        <authorList>
            <person name="Bertazzoni S."/>
            <person name="Jones D.A.B."/>
            <person name="Phan H.T."/>
            <person name="Tan K.-C."/>
            <person name="Hane J.K."/>
        </authorList>
    </citation>
    <scope>NUCLEOTIDE SEQUENCE [LARGE SCALE GENOMIC DNA]</scope>
    <source>
        <strain evidence="2">SN15 / ATCC MYA-4574 / FGSC 10173)</strain>
    </source>
</reference>
<proteinExistence type="predicted"/>
<sequence length="42" mass="5044">MQPAKSDHTFLTTMSFVQKFGVVYRVAEPWARYRTLKLHWIC</sequence>
<accession>A0A7U2FFF9</accession>
<dbReference type="AlphaFoldDB" id="A0A7U2FFF9"/>
<keyword evidence="2" id="KW-1185">Reference proteome</keyword>
<protein>
    <submittedName>
        <fullName evidence="1">Uncharacterized protein</fullName>
    </submittedName>
</protein>
<dbReference type="Proteomes" id="UP000663193">
    <property type="component" value="Chromosome 16"/>
</dbReference>
<evidence type="ECO:0000313" key="2">
    <source>
        <dbReference type="Proteomes" id="UP000663193"/>
    </source>
</evidence>
<gene>
    <name evidence="1" type="ORF">JI435_420940</name>
</gene>
<evidence type="ECO:0000313" key="1">
    <source>
        <dbReference type="EMBL" id="QRD04283.1"/>
    </source>
</evidence>
<dbReference type="EMBL" id="CP069038">
    <property type="protein sequence ID" value="QRD04283.1"/>
    <property type="molecule type" value="Genomic_DNA"/>
</dbReference>
<dbReference type="VEuPathDB" id="FungiDB:JI435_420940"/>